<dbReference type="Pfam" id="PF00595">
    <property type="entry name" value="PDZ"/>
    <property type="match status" value="1"/>
</dbReference>
<protein>
    <recommendedName>
        <fullName evidence="1">PDZ domain-containing protein</fullName>
    </recommendedName>
</protein>
<sequence length="161" mass="17017">MTSSISTEIKTIEKNSKHQLVGIRFVRNDDSGSGRVKILEVAPNSPTAVSGLEVGDRIISVNGTSTEYSSATETASIFKKADAGDVEIVIEREYAVEESVLAEAPYDPWAEDLVAKDHSSHINSDGSDHISVEESGNPVSGSFFDCCSGGEEPVKAGVLGV</sequence>
<dbReference type="InterPro" id="IPR001478">
    <property type="entry name" value="PDZ"/>
</dbReference>
<dbReference type="PROSITE" id="PS50106">
    <property type="entry name" value="PDZ"/>
    <property type="match status" value="1"/>
</dbReference>
<gene>
    <name evidence="2" type="ORF">CDEB00056_LOCUS3504</name>
</gene>
<dbReference type="SMART" id="SM00228">
    <property type="entry name" value="PDZ"/>
    <property type="match status" value="1"/>
</dbReference>
<evidence type="ECO:0000259" key="1">
    <source>
        <dbReference type="PROSITE" id="PS50106"/>
    </source>
</evidence>
<dbReference type="InterPro" id="IPR036034">
    <property type="entry name" value="PDZ_sf"/>
</dbReference>
<organism evidence="2">
    <name type="scientific">Chaetoceros debilis</name>
    <dbReference type="NCBI Taxonomy" id="122233"/>
    <lineage>
        <taxon>Eukaryota</taxon>
        <taxon>Sar</taxon>
        <taxon>Stramenopiles</taxon>
        <taxon>Ochrophyta</taxon>
        <taxon>Bacillariophyta</taxon>
        <taxon>Coscinodiscophyceae</taxon>
        <taxon>Chaetocerotophycidae</taxon>
        <taxon>Chaetocerotales</taxon>
        <taxon>Chaetocerotaceae</taxon>
        <taxon>Chaetoceros</taxon>
    </lineage>
</organism>
<dbReference type="SUPFAM" id="SSF50156">
    <property type="entry name" value="PDZ domain-like"/>
    <property type="match status" value="1"/>
</dbReference>
<dbReference type="AlphaFoldDB" id="A0A7S3PXJ0"/>
<reference evidence="2" key="1">
    <citation type="submission" date="2021-01" db="EMBL/GenBank/DDBJ databases">
        <authorList>
            <person name="Corre E."/>
            <person name="Pelletier E."/>
            <person name="Niang G."/>
            <person name="Scheremetjew M."/>
            <person name="Finn R."/>
            <person name="Kale V."/>
            <person name="Holt S."/>
            <person name="Cochrane G."/>
            <person name="Meng A."/>
            <person name="Brown T."/>
            <person name="Cohen L."/>
        </authorList>
    </citation>
    <scope>NUCLEOTIDE SEQUENCE</scope>
    <source>
        <strain evidence="2">MM31A-1</strain>
    </source>
</reference>
<dbReference type="Gene3D" id="2.30.42.10">
    <property type="match status" value="1"/>
</dbReference>
<dbReference type="CDD" id="cd00136">
    <property type="entry name" value="PDZ_canonical"/>
    <property type="match status" value="1"/>
</dbReference>
<feature type="domain" description="PDZ" evidence="1">
    <location>
        <begin position="9"/>
        <end position="81"/>
    </location>
</feature>
<evidence type="ECO:0000313" key="2">
    <source>
        <dbReference type="EMBL" id="CAE0458663.1"/>
    </source>
</evidence>
<dbReference type="EMBL" id="HBIO01005025">
    <property type="protein sequence ID" value="CAE0458663.1"/>
    <property type="molecule type" value="Transcribed_RNA"/>
</dbReference>
<name>A0A7S3PXJ0_9STRA</name>
<accession>A0A7S3PXJ0</accession>
<proteinExistence type="predicted"/>